<accession>A0AAW0XCL6</accession>
<keyword evidence="3" id="KW-1185">Reference proteome</keyword>
<feature type="compositionally biased region" description="Low complexity" evidence="1">
    <location>
        <begin position="75"/>
        <end position="89"/>
    </location>
</feature>
<feature type="region of interest" description="Disordered" evidence="1">
    <location>
        <begin position="153"/>
        <end position="181"/>
    </location>
</feature>
<dbReference type="AlphaFoldDB" id="A0AAW0XCL6"/>
<dbReference type="Proteomes" id="UP001445076">
    <property type="component" value="Unassembled WGS sequence"/>
</dbReference>
<evidence type="ECO:0000256" key="1">
    <source>
        <dbReference type="SAM" id="MobiDB-lite"/>
    </source>
</evidence>
<feature type="compositionally biased region" description="Polar residues" evidence="1">
    <location>
        <begin position="153"/>
        <end position="172"/>
    </location>
</feature>
<feature type="compositionally biased region" description="Polar residues" evidence="1">
    <location>
        <begin position="93"/>
        <end position="111"/>
    </location>
</feature>
<evidence type="ECO:0000313" key="3">
    <source>
        <dbReference type="Proteomes" id="UP001445076"/>
    </source>
</evidence>
<feature type="compositionally biased region" description="Polar residues" evidence="1">
    <location>
        <begin position="56"/>
        <end position="71"/>
    </location>
</feature>
<feature type="compositionally biased region" description="Basic and acidic residues" evidence="1">
    <location>
        <begin position="1"/>
        <end position="11"/>
    </location>
</feature>
<organism evidence="2 3">
    <name type="scientific">Cherax quadricarinatus</name>
    <name type="common">Australian red claw crayfish</name>
    <dbReference type="NCBI Taxonomy" id="27406"/>
    <lineage>
        <taxon>Eukaryota</taxon>
        <taxon>Metazoa</taxon>
        <taxon>Ecdysozoa</taxon>
        <taxon>Arthropoda</taxon>
        <taxon>Crustacea</taxon>
        <taxon>Multicrustacea</taxon>
        <taxon>Malacostraca</taxon>
        <taxon>Eumalacostraca</taxon>
        <taxon>Eucarida</taxon>
        <taxon>Decapoda</taxon>
        <taxon>Pleocyemata</taxon>
        <taxon>Astacidea</taxon>
        <taxon>Parastacoidea</taxon>
        <taxon>Parastacidae</taxon>
        <taxon>Cherax</taxon>
    </lineage>
</organism>
<feature type="non-terminal residue" evidence="2">
    <location>
        <position position="1"/>
    </location>
</feature>
<reference evidence="2 3" key="1">
    <citation type="journal article" date="2024" name="BMC Genomics">
        <title>Genome assembly of redclaw crayfish (Cherax quadricarinatus) provides insights into its immune adaptation and hypoxia tolerance.</title>
        <authorList>
            <person name="Liu Z."/>
            <person name="Zheng J."/>
            <person name="Li H."/>
            <person name="Fang K."/>
            <person name="Wang S."/>
            <person name="He J."/>
            <person name="Zhou D."/>
            <person name="Weng S."/>
            <person name="Chi M."/>
            <person name="Gu Z."/>
            <person name="He J."/>
            <person name="Li F."/>
            <person name="Wang M."/>
        </authorList>
    </citation>
    <scope>NUCLEOTIDE SEQUENCE [LARGE SCALE GENOMIC DNA]</scope>
    <source>
        <strain evidence="2">ZL_2023a</strain>
    </source>
</reference>
<comment type="caution">
    <text evidence="2">The sequence shown here is derived from an EMBL/GenBank/DDBJ whole genome shotgun (WGS) entry which is preliminary data.</text>
</comment>
<feature type="region of interest" description="Disordered" evidence="1">
    <location>
        <begin position="56"/>
        <end position="125"/>
    </location>
</feature>
<name>A0AAW0XCL6_CHEQU</name>
<evidence type="ECO:0000313" key="2">
    <source>
        <dbReference type="EMBL" id="KAK8742230.1"/>
    </source>
</evidence>
<feature type="compositionally biased region" description="Basic residues" evidence="1">
    <location>
        <begin position="116"/>
        <end position="125"/>
    </location>
</feature>
<gene>
    <name evidence="2" type="ORF">OTU49_001748</name>
</gene>
<protein>
    <submittedName>
        <fullName evidence="2">Uncharacterized protein</fullName>
    </submittedName>
</protein>
<proteinExistence type="predicted"/>
<sequence>ETLDGTGHDDGPTTGGARRARSRKSGGLLSLQQLRERSQLLDVPLIAALCSDTTLISHPSRTPSIDSSATPNSPPLTHSDSTSSSSTRPWDLDSSQPSSHVTNILPQPLTDTQQTKTKRRQRGLKTTRRYSLSGVYTTNQVPITHIKSKCSSKTFSGVHQHPSKSSHQTQFPKDTDDSLKA</sequence>
<dbReference type="EMBL" id="JARKIK010000028">
    <property type="protein sequence ID" value="KAK8742230.1"/>
    <property type="molecule type" value="Genomic_DNA"/>
</dbReference>
<feature type="region of interest" description="Disordered" evidence="1">
    <location>
        <begin position="1"/>
        <end position="30"/>
    </location>
</feature>